<dbReference type="EMBL" id="SPHZ02000002">
    <property type="protein sequence ID" value="KAF0930275.1"/>
    <property type="molecule type" value="Genomic_DNA"/>
</dbReference>
<protein>
    <submittedName>
        <fullName evidence="2">Uncharacterized protein</fullName>
    </submittedName>
</protein>
<reference evidence="2 3" key="1">
    <citation type="submission" date="2019-11" db="EMBL/GenBank/DDBJ databases">
        <title>Whole genome sequence of Oryza granulata.</title>
        <authorList>
            <person name="Li W."/>
        </authorList>
    </citation>
    <scope>NUCLEOTIDE SEQUENCE [LARGE SCALE GENOMIC DNA]</scope>
    <source>
        <strain evidence="3">cv. Menghai</strain>
        <tissue evidence="2">Leaf</tissue>
    </source>
</reference>
<comment type="caution">
    <text evidence="2">The sequence shown here is derived from an EMBL/GenBank/DDBJ whole genome shotgun (WGS) entry which is preliminary data.</text>
</comment>
<sequence length="60" mass="6298">MSIWNVSAEPPAGPVPTVPENSFRAALIAYLIVQCTDDASSSGGSPDAVRMDGNSFRLQC</sequence>
<evidence type="ECO:0000313" key="3">
    <source>
        <dbReference type="Proteomes" id="UP000479710"/>
    </source>
</evidence>
<dbReference type="AlphaFoldDB" id="A0A6G1F0B5"/>
<name>A0A6G1F0B5_9ORYZ</name>
<organism evidence="2 3">
    <name type="scientific">Oryza meyeriana var. granulata</name>
    <dbReference type="NCBI Taxonomy" id="110450"/>
    <lineage>
        <taxon>Eukaryota</taxon>
        <taxon>Viridiplantae</taxon>
        <taxon>Streptophyta</taxon>
        <taxon>Embryophyta</taxon>
        <taxon>Tracheophyta</taxon>
        <taxon>Spermatophyta</taxon>
        <taxon>Magnoliopsida</taxon>
        <taxon>Liliopsida</taxon>
        <taxon>Poales</taxon>
        <taxon>Poaceae</taxon>
        <taxon>BOP clade</taxon>
        <taxon>Oryzoideae</taxon>
        <taxon>Oryzeae</taxon>
        <taxon>Oryzinae</taxon>
        <taxon>Oryza</taxon>
        <taxon>Oryza meyeriana</taxon>
    </lineage>
</organism>
<evidence type="ECO:0000256" key="1">
    <source>
        <dbReference type="SAM" id="MobiDB-lite"/>
    </source>
</evidence>
<accession>A0A6G1F0B5</accession>
<feature type="region of interest" description="Disordered" evidence="1">
    <location>
        <begin position="38"/>
        <end position="60"/>
    </location>
</feature>
<dbReference type="Proteomes" id="UP000479710">
    <property type="component" value="Unassembled WGS sequence"/>
</dbReference>
<gene>
    <name evidence="2" type="ORF">E2562_031884</name>
</gene>
<proteinExistence type="predicted"/>
<keyword evidence="3" id="KW-1185">Reference proteome</keyword>
<evidence type="ECO:0000313" key="2">
    <source>
        <dbReference type="EMBL" id="KAF0930275.1"/>
    </source>
</evidence>